<comment type="subcellular location">
    <subcellularLocation>
        <location evidence="1">Nucleus</location>
    </subcellularLocation>
</comment>
<keyword evidence="7" id="KW-1185">Reference proteome</keyword>
<evidence type="ECO:0000256" key="3">
    <source>
        <dbReference type="ARBA" id="ARBA00023242"/>
    </source>
</evidence>
<dbReference type="Pfam" id="PF00172">
    <property type="entry name" value="Zn_clus"/>
    <property type="match status" value="1"/>
</dbReference>
<sequence length="709" mass="79348">MDPRTLVPVDTSSPRSRPRNTRSTVCTECKRQKQKCDRKVPCNNCIRRRIPQHCTVPAYFPSHRRRAQAMDPAASPSASSPVNAGHEQRTITAATPQTPDPSAVHPGAPTGPDVPSTSRIGIGQLLNSRGAASYHGLSYFGHQSAASMMQVESPDLPTGMTGIYAGNQRRTLSLHQASRSEKGPYSHIWELVGCLPRRKTCVDRLVGRFLDELEPVYDSIHEETFRASYDAFWNRKWGDDDLTAVDLRWLALLFMMLAFAELLDCPVDASTEVQRNSEETSMQYFWAARKAIVLAPTFSGESPDLVRSGILVSRYLLFFGRKTEAWLTSSFAIRMAQAQGMHVLETRRRLWCKLYAQDRSISLAIGRPYTINDKHCMKMNITNVWVDNDDGGPAEPRSLDDPTPSVYYACQQDLSSILGEIHDECFGLTPISTSYSSYEKVLALDRTLLAWLRGLPAYFQLDGADTSMDQDRPYLPWQRMYLHSAYHFARITLHRTYVVLESITDRFQYSRDACITSACADLKLKLGLRNLSMADRLNAGGAMHNLFNSGLVLGIIVVRDPFSARTNAVVEDLAAYCEKQRADPWTNEFALAEVKVIELCIASARRAARNRAQAEQRRQATGPAPPPAPAHPPPHADPAAQVGYHSGTRRGSQVWTPGAAEHLPAHGEIMYGIDETWLDNWFGPSRNFPEPGEVDFQFWEDLVGTLEVR</sequence>
<reference evidence="6" key="1">
    <citation type="submission" date="2022-10" db="EMBL/GenBank/DDBJ databases">
        <title>Determination and structural analysis of whole genome sequence of Sarocladium strictum F4-1.</title>
        <authorList>
            <person name="Hu L."/>
            <person name="Jiang Y."/>
        </authorList>
    </citation>
    <scope>NUCLEOTIDE SEQUENCE</scope>
    <source>
        <strain evidence="6">F4-1</strain>
    </source>
</reference>
<dbReference type="GO" id="GO:0008270">
    <property type="term" value="F:zinc ion binding"/>
    <property type="evidence" value="ECO:0007669"/>
    <property type="project" value="InterPro"/>
</dbReference>
<dbReference type="CDD" id="cd00067">
    <property type="entry name" value="GAL4"/>
    <property type="match status" value="1"/>
</dbReference>
<dbReference type="SMART" id="SM00066">
    <property type="entry name" value="GAL4"/>
    <property type="match status" value="1"/>
</dbReference>
<feature type="compositionally biased region" description="Pro residues" evidence="4">
    <location>
        <begin position="623"/>
        <end position="636"/>
    </location>
</feature>
<dbReference type="Pfam" id="PF04082">
    <property type="entry name" value="Fungal_trans"/>
    <property type="match status" value="1"/>
</dbReference>
<dbReference type="EMBL" id="JAPDFR010000003">
    <property type="protein sequence ID" value="KAK0388085.1"/>
    <property type="molecule type" value="Genomic_DNA"/>
</dbReference>
<dbReference type="PANTHER" id="PTHR31001:SF87">
    <property type="entry name" value="COL-21"/>
    <property type="match status" value="1"/>
</dbReference>
<dbReference type="SUPFAM" id="SSF57701">
    <property type="entry name" value="Zn2/Cys6 DNA-binding domain"/>
    <property type="match status" value="1"/>
</dbReference>
<evidence type="ECO:0000256" key="2">
    <source>
        <dbReference type="ARBA" id="ARBA00022723"/>
    </source>
</evidence>
<dbReference type="Proteomes" id="UP001175261">
    <property type="component" value="Unassembled WGS sequence"/>
</dbReference>
<comment type="caution">
    <text evidence="6">The sequence shown here is derived from an EMBL/GenBank/DDBJ whole genome shotgun (WGS) entry which is preliminary data.</text>
</comment>
<accession>A0AA39L8Q4</accession>
<dbReference type="PROSITE" id="PS50048">
    <property type="entry name" value="ZN2_CY6_FUNGAL_2"/>
    <property type="match status" value="1"/>
</dbReference>
<feature type="compositionally biased region" description="Low complexity" evidence="4">
    <location>
        <begin position="72"/>
        <end position="81"/>
    </location>
</feature>
<feature type="region of interest" description="Disordered" evidence="4">
    <location>
        <begin position="610"/>
        <end position="654"/>
    </location>
</feature>
<feature type="domain" description="Zn(2)-C6 fungal-type" evidence="5">
    <location>
        <begin position="25"/>
        <end position="56"/>
    </location>
</feature>
<protein>
    <recommendedName>
        <fullName evidence="5">Zn(2)-C6 fungal-type domain-containing protein</fullName>
    </recommendedName>
</protein>
<evidence type="ECO:0000313" key="7">
    <source>
        <dbReference type="Proteomes" id="UP001175261"/>
    </source>
</evidence>
<feature type="region of interest" description="Disordered" evidence="4">
    <location>
        <begin position="65"/>
        <end position="114"/>
    </location>
</feature>
<dbReference type="PROSITE" id="PS00463">
    <property type="entry name" value="ZN2_CY6_FUNGAL_1"/>
    <property type="match status" value="1"/>
</dbReference>
<dbReference type="PANTHER" id="PTHR31001">
    <property type="entry name" value="UNCHARACTERIZED TRANSCRIPTIONAL REGULATORY PROTEIN"/>
    <property type="match status" value="1"/>
</dbReference>
<dbReference type="InterPro" id="IPR036864">
    <property type="entry name" value="Zn2-C6_fun-type_DNA-bd_sf"/>
</dbReference>
<evidence type="ECO:0000256" key="1">
    <source>
        <dbReference type="ARBA" id="ARBA00004123"/>
    </source>
</evidence>
<organism evidence="6 7">
    <name type="scientific">Sarocladium strictum</name>
    <name type="common">Black bundle disease fungus</name>
    <name type="synonym">Acremonium strictum</name>
    <dbReference type="NCBI Taxonomy" id="5046"/>
    <lineage>
        <taxon>Eukaryota</taxon>
        <taxon>Fungi</taxon>
        <taxon>Dikarya</taxon>
        <taxon>Ascomycota</taxon>
        <taxon>Pezizomycotina</taxon>
        <taxon>Sordariomycetes</taxon>
        <taxon>Hypocreomycetidae</taxon>
        <taxon>Hypocreales</taxon>
        <taxon>Sarocladiaceae</taxon>
        <taxon>Sarocladium</taxon>
    </lineage>
</organism>
<dbReference type="AlphaFoldDB" id="A0AA39L8Q4"/>
<evidence type="ECO:0000256" key="4">
    <source>
        <dbReference type="SAM" id="MobiDB-lite"/>
    </source>
</evidence>
<dbReference type="GO" id="GO:0003677">
    <property type="term" value="F:DNA binding"/>
    <property type="evidence" value="ECO:0007669"/>
    <property type="project" value="InterPro"/>
</dbReference>
<dbReference type="InterPro" id="IPR007219">
    <property type="entry name" value="XnlR_reg_dom"/>
</dbReference>
<dbReference type="Gene3D" id="4.10.240.10">
    <property type="entry name" value="Zn(2)-C6 fungal-type DNA-binding domain"/>
    <property type="match status" value="1"/>
</dbReference>
<evidence type="ECO:0000313" key="6">
    <source>
        <dbReference type="EMBL" id="KAK0388085.1"/>
    </source>
</evidence>
<dbReference type="GO" id="GO:0000981">
    <property type="term" value="F:DNA-binding transcription factor activity, RNA polymerase II-specific"/>
    <property type="evidence" value="ECO:0007669"/>
    <property type="project" value="InterPro"/>
</dbReference>
<dbReference type="SMART" id="SM00906">
    <property type="entry name" value="Fungal_trans"/>
    <property type="match status" value="1"/>
</dbReference>
<proteinExistence type="predicted"/>
<keyword evidence="2" id="KW-0479">Metal-binding</keyword>
<feature type="region of interest" description="Disordered" evidence="4">
    <location>
        <begin position="1"/>
        <end position="23"/>
    </location>
</feature>
<gene>
    <name evidence="6" type="ORF">NLU13_4329</name>
</gene>
<dbReference type="CDD" id="cd12148">
    <property type="entry name" value="fungal_TF_MHR"/>
    <property type="match status" value="1"/>
</dbReference>
<name>A0AA39L8Q4_SARSR</name>
<dbReference type="GO" id="GO:0005634">
    <property type="term" value="C:nucleus"/>
    <property type="evidence" value="ECO:0007669"/>
    <property type="project" value="UniProtKB-SubCell"/>
</dbReference>
<evidence type="ECO:0000259" key="5">
    <source>
        <dbReference type="PROSITE" id="PS50048"/>
    </source>
</evidence>
<dbReference type="InterPro" id="IPR050613">
    <property type="entry name" value="Sec_Metabolite_Reg"/>
</dbReference>
<keyword evidence="3" id="KW-0539">Nucleus</keyword>
<dbReference type="GO" id="GO:0006351">
    <property type="term" value="P:DNA-templated transcription"/>
    <property type="evidence" value="ECO:0007669"/>
    <property type="project" value="InterPro"/>
</dbReference>
<dbReference type="InterPro" id="IPR001138">
    <property type="entry name" value="Zn2Cys6_DnaBD"/>
</dbReference>